<gene>
    <name evidence="1" type="ORF">IAB26_06015</name>
</gene>
<proteinExistence type="predicted"/>
<evidence type="ECO:0000313" key="2">
    <source>
        <dbReference type="Proteomes" id="UP000886886"/>
    </source>
</evidence>
<dbReference type="InterPro" id="IPR012674">
    <property type="entry name" value="Calycin"/>
</dbReference>
<evidence type="ECO:0000313" key="1">
    <source>
        <dbReference type="EMBL" id="HIQ96098.1"/>
    </source>
</evidence>
<dbReference type="InterPro" id="IPR015231">
    <property type="entry name" value="DUF1934"/>
</dbReference>
<dbReference type="EMBL" id="DVFT01000090">
    <property type="protein sequence ID" value="HIQ96098.1"/>
    <property type="molecule type" value="Genomic_DNA"/>
</dbReference>
<dbReference type="AlphaFoldDB" id="A0A9D0ZV16"/>
<dbReference type="Gene3D" id="2.40.128.20">
    <property type="match status" value="1"/>
</dbReference>
<sequence>MDKNVIVKIKGLQFYDLEDDELEMIAPATYFERNGRHYIKYDEVMEGFDGTTQNLLKLTGSSLEVTKKGLTNVHMVFEENKKNMTYYQTPFGNLLVGIAATKIQTKVEKEKIGVEVDYALEVNYEHLADCKITMDIQPQGCKNRETHLLS</sequence>
<accession>A0A9D0ZV16</accession>
<dbReference type="Proteomes" id="UP000886886">
    <property type="component" value="Unassembled WGS sequence"/>
</dbReference>
<comment type="caution">
    <text evidence="1">The sequence shown here is derived from an EMBL/GenBank/DDBJ whole genome shotgun (WGS) entry which is preliminary data.</text>
</comment>
<protein>
    <submittedName>
        <fullName evidence="1">DUF1934 domain-containing protein</fullName>
    </submittedName>
</protein>
<name>A0A9D0ZV16_9FIRM</name>
<dbReference type="SUPFAM" id="SSF50814">
    <property type="entry name" value="Lipocalins"/>
    <property type="match status" value="1"/>
</dbReference>
<organism evidence="1 2">
    <name type="scientific">Candidatus Limivivens merdigallinarum</name>
    <dbReference type="NCBI Taxonomy" id="2840859"/>
    <lineage>
        <taxon>Bacteria</taxon>
        <taxon>Bacillati</taxon>
        <taxon>Bacillota</taxon>
        <taxon>Clostridia</taxon>
        <taxon>Lachnospirales</taxon>
        <taxon>Lachnospiraceae</taxon>
        <taxon>Lachnospiraceae incertae sedis</taxon>
        <taxon>Candidatus Limivivens</taxon>
    </lineage>
</organism>
<reference evidence="1" key="2">
    <citation type="journal article" date="2021" name="PeerJ">
        <title>Extensive microbial diversity within the chicken gut microbiome revealed by metagenomics and culture.</title>
        <authorList>
            <person name="Gilroy R."/>
            <person name="Ravi A."/>
            <person name="Getino M."/>
            <person name="Pursley I."/>
            <person name="Horton D.L."/>
            <person name="Alikhan N.F."/>
            <person name="Baker D."/>
            <person name="Gharbi K."/>
            <person name="Hall N."/>
            <person name="Watson M."/>
            <person name="Adriaenssens E.M."/>
            <person name="Foster-Nyarko E."/>
            <person name="Jarju S."/>
            <person name="Secka A."/>
            <person name="Antonio M."/>
            <person name="Oren A."/>
            <person name="Chaudhuri R.R."/>
            <person name="La Ragione R."/>
            <person name="Hildebrand F."/>
            <person name="Pallen M.J."/>
        </authorList>
    </citation>
    <scope>NUCLEOTIDE SEQUENCE</scope>
    <source>
        <strain evidence="1">ChiSjej3B21-11622</strain>
    </source>
</reference>
<reference evidence="1" key="1">
    <citation type="submission" date="2020-10" db="EMBL/GenBank/DDBJ databases">
        <authorList>
            <person name="Gilroy R."/>
        </authorList>
    </citation>
    <scope>NUCLEOTIDE SEQUENCE</scope>
    <source>
        <strain evidence="1">ChiSjej3B21-11622</strain>
    </source>
</reference>
<dbReference type="Pfam" id="PF09148">
    <property type="entry name" value="DUF1934"/>
    <property type="match status" value="1"/>
</dbReference>